<dbReference type="NCBIfam" id="TIGR00042">
    <property type="entry name" value="RdgB/HAM1 family non-canonical purine NTP pyrophosphatase"/>
    <property type="match status" value="1"/>
</dbReference>
<dbReference type="InterPro" id="IPR020922">
    <property type="entry name" value="dITP/XTP_pyrophosphatase"/>
</dbReference>
<comment type="catalytic activity">
    <reaction evidence="9 10">
        <text>XTP + H2O = XMP + diphosphate + H(+)</text>
        <dbReference type="Rhea" id="RHEA:28610"/>
        <dbReference type="ChEBI" id="CHEBI:15377"/>
        <dbReference type="ChEBI" id="CHEBI:15378"/>
        <dbReference type="ChEBI" id="CHEBI:33019"/>
        <dbReference type="ChEBI" id="CHEBI:57464"/>
        <dbReference type="ChEBI" id="CHEBI:61314"/>
        <dbReference type="EC" id="3.6.1.66"/>
    </reaction>
</comment>
<evidence type="ECO:0000256" key="3">
    <source>
        <dbReference type="ARBA" id="ARBA00022723"/>
    </source>
</evidence>
<feature type="binding site" evidence="10">
    <location>
        <begin position="163"/>
        <end position="166"/>
    </location>
    <ligand>
        <name>substrate</name>
    </ligand>
</feature>
<dbReference type="GO" id="GO:0036222">
    <property type="term" value="F:XTP diphosphatase activity"/>
    <property type="evidence" value="ECO:0007669"/>
    <property type="project" value="UniProtKB-UniRule"/>
</dbReference>
<dbReference type="GO" id="GO:0000166">
    <property type="term" value="F:nucleotide binding"/>
    <property type="evidence" value="ECO:0007669"/>
    <property type="project" value="UniProtKB-KW"/>
</dbReference>
<evidence type="ECO:0000256" key="8">
    <source>
        <dbReference type="ARBA" id="ARBA00051875"/>
    </source>
</evidence>
<keyword evidence="4 10" id="KW-0547">Nucleotide-binding</keyword>
<dbReference type="EMBL" id="AMEP01000158">
    <property type="protein sequence ID" value="EKX96555.1"/>
    <property type="molecule type" value="Genomic_DNA"/>
</dbReference>
<dbReference type="OrthoDB" id="9807456at2"/>
<protein>
    <recommendedName>
        <fullName evidence="10">dITP/XTP pyrophosphatase</fullName>
        <ecNumber evidence="10">3.6.1.66</ecNumber>
    </recommendedName>
    <alternativeName>
        <fullName evidence="10">Non-canonical purine NTP pyrophosphatase</fullName>
    </alternativeName>
    <alternativeName>
        <fullName evidence="10">Non-standard purine NTP pyrophosphatase</fullName>
    </alternativeName>
    <alternativeName>
        <fullName evidence="10">Nucleoside-triphosphate diphosphatase</fullName>
    </alternativeName>
    <alternativeName>
        <fullName evidence="10">Nucleoside-triphosphate pyrophosphatase</fullName>
        <shortName evidence="10">NTPase</shortName>
    </alternativeName>
</protein>
<comment type="similarity">
    <text evidence="1 10 11">Belongs to the HAM1 NTPase family.</text>
</comment>
<dbReference type="CDD" id="cd00515">
    <property type="entry name" value="HAM1"/>
    <property type="match status" value="1"/>
</dbReference>
<evidence type="ECO:0000313" key="12">
    <source>
        <dbReference type="EMBL" id="EKX96555.1"/>
    </source>
</evidence>
<feature type="binding site" evidence="10">
    <location>
        <position position="186"/>
    </location>
    <ligand>
        <name>substrate</name>
    </ligand>
</feature>
<dbReference type="GO" id="GO:0009117">
    <property type="term" value="P:nucleotide metabolic process"/>
    <property type="evidence" value="ECO:0007669"/>
    <property type="project" value="UniProtKB-KW"/>
</dbReference>
<evidence type="ECO:0000256" key="4">
    <source>
        <dbReference type="ARBA" id="ARBA00022741"/>
    </source>
</evidence>
<dbReference type="GO" id="GO:0036220">
    <property type="term" value="F:ITP diphosphatase activity"/>
    <property type="evidence" value="ECO:0007669"/>
    <property type="project" value="UniProtKB-UniRule"/>
</dbReference>
<organism evidence="12 13">
    <name type="scientific">Hoylesella saccharolytica F0055</name>
    <dbReference type="NCBI Taxonomy" id="1127699"/>
    <lineage>
        <taxon>Bacteria</taxon>
        <taxon>Pseudomonadati</taxon>
        <taxon>Bacteroidota</taxon>
        <taxon>Bacteroidia</taxon>
        <taxon>Bacteroidales</taxon>
        <taxon>Prevotellaceae</taxon>
        <taxon>Hoylesella</taxon>
    </lineage>
</organism>
<comment type="caution">
    <text evidence="10">Lacks conserved residue(s) required for the propagation of feature annotation.</text>
</comment>
<evidence type="ECO:0000256" key="11">
    <source>
        <dbReference type="RuleBase" id="RU003781"/>
    </source>
</evidence>
<dbReference type="STRING" id="1127699.HMPREF9151_02419"/>
<comment type="catalytic activity">
    <reaction evidence="10">
        <text>ITP + H2O = IMP + diphosphate + H(+)</text>
        <dbReference type="Rhea" id="RHEA:29399"/>
        <dbReference type="ChEBI" id="CHEBI:15377"/>
        <dbReference type="ChEBI" id="CHEBI:15378"/>
        <dbReference type="ChEBI" id="CHEBI:33019"/>
        <dbReference type="ChEBI" id="CHEBI:58053"/>
        <dbReference type="ChEBI" id="CHEBI:61402"/>
        <dbReference type="EC" id="3.6.1.66"/>
    </reaction>
</comment>
<dbReference type="EC" id="3.6.1.66" evidence="10"/>
<keyword evidence="5 10" id="KW-0378">Hydrolase</keyword>
<dbReference type="NCBIfam" id="NF011398">
    <property type="entry name" value="PRK14823.1"/>
    <property type="match status" value="1"/>
</dbReference>
<keyword evidence="13" id="KW-1185">Reference proteome</keyword>
<feature type="binding site" evidence="10">
    <location>
        <begin position="191"/>
        <end position="192"/>
    </location>
    <ligand>
        <name>substrate</name>
    </ligand>
</feature>
<dbReference type="PANTHER" id="PTHR11067:SF9">
    <property type="entry name" value="INOSINE TRIPHOSPHATE PYROPHOSPHATASE"/>
    <property type="match status" value="1"/>
</dbReference>
<proteinExistence type="inferred from homology"/>
<dbReference type="GO" id="GO:0005829">
    <property type="term" value="C:cytosol"/>
    <property type="evidence" value="ECO:0007669"/>
    <property type="project" value="TreeGrafter"/>
</dbReference>
<comment type="cofactor">
    <cofactor evidence="10">
        <name>Mg(2+)</name>
        <dbReference type="ChEBI" id="CHEBI:18420"/>
    </cofactor>
    <text evidence="10">Binds 1 Mg(2+) ion per subunit.</text>
</comment>
<dbReference type="PATRIC" id="fig|1127699.3.peg.2221"/>
<evidence type="ECO:0000256" key="10">
    <source>
        <dbReference type="HAMAP-Rule" id="MF_01405"/>
    </source>
</evidence>
<reference evidence="12 13" key="1">
    <citation type="submission" date="2012-05" db="EMBL/GenBank/DDBJ databases">
        <authorList>
            <person name="Weinstock G."/>
            <person name="Sodergren E."/>
            <person name="Lobos E.A."/>
            <person name="Fulton L."/>
            <person name="Fulton R."/>
            <person name="Courtney L."/>
            <person name="Fronick C."/>
            <person name="O'Laughlin M."/>
            <person name="Godfrey J."/>
            <person name="Wilson R.M."/>
            <person name="Miner T."/>
            <person name="Farmer C."/>
            <person name="Delehaunty K."/>
            <person name="Cordes M."/>
            <person name="Minx P."/>
            <person name="Tomlinson C."/>
            <person name="Chen J."/>
            <person name="Wollam A."/>
            <person name="Pepin K.H."/>
            <person name="Bhonagiri V."/>
            <person name="Zhang X."/>
            <person name="Suruliraj S."/>
            <person name="Warren W."/>
            <person name="Mitreva M."/>
            <person name="Mardis E.R."/>
            <person name="Wilson R.K."/>
        </authorList>
    </citation>
    <scope>NUCLEOTIDE SEQUENCE [LARGE SCALE GENOMIC DNA]</scope>
    <source>
        <strain evidence="12 13">F0055</strain>
    </source>
</reference>
<comment type="caution">
    <text evidence="12">The sequence shown here is derived from an EMBL/GenBank/DDBJ whole genome shotgun (WGS) entry which is preliminary data.</text>
</comment>
<feature type="binding site" evidence="10">
    <location>
        <position position="69"/>
    </location>
    <ligand>
        <name>substrate</name>
    </ligand>
</feature>
<keyword evidence="3 10" id="KW-0479">Metal-binding</keyword>
<evidence type="ECO:0000256" key="6">
    <source>
        <dbReference type="ARBA" id="ARBA00022842"/>
    </source>
</evidence>
<evidence type="ECO:0000256" key="1">
    <source>
        <dbReference type="ARBA" id="ARBA00008023"/>
    </source>
</evidence>
<evidence type="ECO:0000256" key="7">
    <source>
        <dbReference type="ARBA" id="ARBA00023080"/>
    </source>
</evidence>
<dbReference type="GO" id="GO:0017111">
    <property type="term" value="F:ribonucleoside triphosphate phosphatase activity"/>
    <property type="evidence" value="ECO:0007669"/>
    <property type="project" value="InterPro"/>
</dbReference>
<evidence type="ECO:0000256" key="5">
    <source>
        <dbReference type="ARBA" id="ARBA00022801"/>
    </source>
</evidence>
<dbReference type="InterPro" id="IPR002637">
    <property type="entry name" value="RdgB/HAM1"/>
</dbReference>
<dbReference type="FunFam" id="3.90.950.10:FF:000001">
    <property type="entry name" value="dITP/XTP pyrophosphatase"/>
    <property type="match status" value="1"/>
</dbReference>
<dbReference type="HOGENOM" id="CLU_082080_0_2_10"/>
<dbReference type="GO" id="GO:0009146">
    <property type="term" value="P:purine nucleoside triphosphate catabolic process"/>
    <property type="evidence" value="ECO:0007669"/>
    <property type="project" value="UniProtKB-UniRule"/>
</dbReference>
<sequence>MKLVFATNNQHKLEEIRKILQPKFEIVSLNEIGCHTDIPETGSTLEENALIKARYVFDNYGLDCFADDTGLEVEALNGEPGVYSARYAGGNGHDSEANMQKLLQKMADKTHRKARFRTVIALIISQQMATQSPSHQTDFQQPHIFEGIVNGRIAYEKSGHEGFGYDPIFIPEGYDKSFAELGIAVKNNISHRARAVQKLANWLLEKK</sequence>
<name>L1MZL2_9BACT</name>
<evidence type="ECO:0000313" key="13">
    <source>
        <dbReference type="Proteomes" id="UP000010433"/>
    </source>
</evidence>
<dbReference type="Gene3D" id="3.90.950.10">
    <property type="match status" value="1"/>
</dbReference>
<feature type="binding site" evidence="10">
    <location>
        <begin position="7"/>
        <end position="12"/>
    </location>
    <ligand>
        <name>substrate</name>
    </ligand>
</feature>
<evidence type="ECO:0000256" key="9">
    <source>
        <dbReference type="ARBA" id="ARBA00052017"/>
    </source>
</evidence>
<keyword evidence="6 10" id="KW-0460">Magnesium</keyword>
<dbReference type="Pfam" id="PF01725">
    <property type="entry name" value="Ham1p_like"/>
    <property type="match status" value="1"/>
</dbReference>
<dbReference type="SUPFAM" id="SSF52972">
    <property type="entry name" value="ITPase-like"/>
    <property type="match status" value="1"/>
</dbReference>
<gene>
    <name evidence="12" type="ORF">HMPREF9151_02419</name>
</gene>
<dbReference type="GO" id="GO:0035870">
    <property type="term" value="F:dITP diphosphatase activity"/>
    <property type="evidence" value="ECO:0007669"/>
    <property type="project" value="UniProtKB-UniRule"/>
</dbReference>
<dbReference type="Proteomes" id="UP000010433">
    <property type="component" value="Unassembled WGS sequence"/>
</dbReference>
<feature type="binding site" evidence="10">
    <location>
        <position position="68"/>
    </location>
    <ligand>
        <name>Mg(2+)</name>
        <dbReference type="ChEBI" id="CHEBI:18420"/>
    </ligand>
</feature>
<dbReference type="AlphaFoldDB" id="L1MZL2"/>
<comment type="function">
    <text evidence="10">Pyrophosphatase that catalyzes the hydrolysis of nucleoside triphosphates to their monophosphate derivatives, with a high preference for the non-canonical purine nucleotides XTP (xanthosine triphosphate), dITP (deoxyinosine triphosphate) and ITP. Seems to function as a house-cleaning enzyme that removes non-canonical purine nucleotides from the nucleotide pool, thus preventing their incorporation into DNA/RNA and avoiding chromosomal lesions.</text>
</comment>
<dbReference type="PANTHER" id="PTHR11067">
    <property type="entry name" value="INOSINE TRIPHOSPHATE PYROPHOSPHATASE/HAM1 PROTEIN"/>
    <property type="match status" value="1"/>
</dbReference>
<dbReference type="GO" id="GO:0046872">
    <property type="term" value="F:metal ion binding"/>
    <property type="evidence" value="ECO:0007669"/>
    <property type="project" value="UniProtKB-KW"/>
</dbReference>
<dbReference type="InterPro" id="IPR029001">
    <property type="entry name" value="ITPase-like_fam"/>
</dbReference>
<evidence type="ECO:0000256" key="2">
    <source>
        <dbReference type="ARBA" id="ARBA00011738"/>
    </source>
</evidence>
<keyword evidence="7 10" id="KW-0546">Nucleotide metabolism</keyword>
<dbReference type="HAMAP" id="MF_01405">
    <property type="entry name" value="Non_canon_purine_NTPase"/>
    <property type="match status" value="1"/>
</dbReference>
<accession>L1MZL2</accession>
<feature type="active site" description="Proton acceptor" evidence="10">
    <location>
        <position position="68"/>
    </location>
</feature>
<comment type="subunit">
    <text evidence="2 10">Homodimer.</text>
</comment>
<comment type="catalytic activity">
    <reaction evidence="8 10">
        <text>dITP + H2O = dIMP + diphosphate + H(+)</text>
        <dbReference type="Rhea" id="RHEA:28342"/>
        <dbReference type="ChEBI" id="CHEBI:15377"/>
        <dbReference type="ChEBI" id="CHEBI:15378"/>
        <dbReference type="ChEBI" id="CHEBI:33019"/>
        <dbReference type="ChEBI" id="CHEBI:61194"/>
        <dbReference type="ChEBI" id="CHEBI:61382"/>
        <dbReference type="EC" id="3.6.1.66"/>
    </reaction>
</comment>
<dbReference type="RefSeq" id="WP_009161279.1">
    <property type="nucleotide sequence ID" value="NZ_KB290963.1"/>
</dbReference>